<dbReference type="AlphaFoldDB" id="A0AAD8PYY9"/>
<proteinExistence type="predicted"/>
<protein>
    <submittedName>
        <fullName evidence="1">Uncharacterized protein</fullName>
    </submittedName>
</protein>
<dbReference type="RefSeq" id="XP_060414013.1">
    <property type="nucleotide sequence ID" value="XM_060557831.1"/>
</dbReference>
<evidence type="ECO:0000313" key="2">
    <source>
        <dbReference type="Proteomes" id="UP001230504"/>
    </source>
</evidence>
<sequence>MGAQLHAVVPFCHTRRGNTATPALPNTTTVHGALTRDRSTCVPKYLYLSREARPASLQSVLSLLSPTQLGQVESQVGDRSCTHPLLNAYLNAVPPRLYRLSIFGELLRGANELTSKDTTLDIKGNRWFDVSQVVDRITDLLRHTLRYFT</sequence>
<dbReference type="EMBL" id="JAHLJV010000030">
    <property type="protein sequence ID" value="KAK1590531.1"/>
    <property type="molecule type" value="Genomic_DNA"/>
</dbReference>
<comment type="caution">
    <text evidence="1">The sequence shown here is derived from an EMBL/GenBank/DDBJ whole genome shotgun (WGS) entry which is preliminary data.</text>
</comment>
<organism evidence="1 2">
    <name type="scientific">Colletotrichum navitas</name>
    <dbReference type="NCBI Taxonomy" id="681940"/>
    <lineage>
        <taxon>Eukaryota</taxon>
        <taxon>Fungi</taxon>
        <taxon>Dikarya</taxon>
        <taxon>Ascomycota</taxon>
        <taxon>Pezizomycotina</taxon>
        <taxon>Sordariomycetes</taxon>
        <taxon>Hypocreomycetidae</taxon>
        <taxon>Glomerellales</taxon>
        <taxon>Glomerellaceae</taxon>
        <taxon>Colletotrichum</taxon>
        <taxon>Colletotrichum graminicola species complex</taxon>
    </lineage>
</organism>
<keyword evidence="2" id="KW-1185">Reference proteome</keyword>
<name>A0AAD8PYY9_9PEZI</name>
<dbReference type="Proteomes" id="UP001230504">
    <property type="component" value="Unassembled WGS sequence"/>
</dbReference>
<dbReference type="GeneID" id="85442071"/>
<evidence type="ECO:0000313" key="1">
    <source>
        <dbReference type="EMBL" id="KAK1590531.1"/>
    </source>
</evidence>
<gene>
    <name evidence="1" type="ORF">LY79DRAFT_554082</name>
</gene>
<reference evidence="1" key="1">
    <citation type="submission" date="2021-06" db="EMBL/GenBank/DDBJ databases">
        <title>Comparative genomics, transcriptomics and evolutionary studies reveal genomic signatures of adaptation to plant cell wall in hemibiotrophic fungi.</title>
        <authorList>
            <consortium name="DOE Joint Genome Institute"/>
            <person name="Baroncelli R."/>
            <person name="Diaz J.F."/>
            <person name="Benocci T."/>
            <person name="Peng M."/>
            <person name="Battaglia E."/>
            <person name="Haridas S."/>
            <person name="Andreopoulos W."/>
            <person name="Labutti K."/>
            <person name="Pangilinan J."/>
            <person name="Floch G.L."/>
            <person name="Makela M.R."/>
            <person name="Henrissat B."/>
            <person name="Grigoriev I.V."/>
            <person name="Crouch J.A."/>
            <person name="De Vries R.P."/>
            <person name="Sukno S.A."/>
            <person name="Thon M.R."/>
        </authorList>
    </citation>
    <scope>NUCLEOTIDE SEQUENCE</scope>
    <source>
        <strain evidence="1">CBS 125086</strain>
    </source>
</reference>
<accession>A0AAD8PYY9</accession>